<evidence type="ECO:0000256" key="2">
    <source>
        <dbReference type="ARBA" id="ARBA00022448"/>
    </source>
</evidence>
<evidence type="ECO:0000256" key="7">
    <source>
        <dbReference type="ARBA" id="ARBA00022989"/>
    </source>
</evidence>
<evidence type="ECO:0000256" key="4">
    <source>
        <dbReference type="ARBA" id="ARBA00022538"/>
    </source>
</evidence>
<evidence type="ECO:0000256" key="12">
    <source>
        <dbReference type="SAM" id="Phobius"/>
    </source>
</evidence>
<protein>
    <recommendedName>
        <fullName evidence="10">Trk system potassium uptake protein</fullName>
    </recommendedName>
</protein>
<organism evidence="13 14">
    <name type="scientific">Marinobacter gudaonensis</name>
    <dbReference type="NCBI Taxonomy" id="375760"/>
    <lineage>
        <taxon>Bacteria</taxon>
        <taxon>Pseudomonadati</taxon>
        <taxon>Pseudomonadota</taxon>
        <taxon>Gammaproteobacteria</taxon>
        <taxon>Pseudomonadales</taxon>
        <taxon>Marinobacteraceae</taxon>
        <taxon>Marinobacter</taxon>
    </lineage>
</organism>
<feature type="transmembrane region" description="Helical" evidence="12">
    <location>
        <begin position="91"/>
        <end position="113"/>
    </location>
</feature>
<keyword evidence="9 10" id="KW-0472">Membrane</keyword>
<dbReference type="PANTHER" id="PTHR32024:SF3">
    <property type="entry name" value="TRK SYSTEM POTASSIUM UPTAKE PROTEIN"/>
    <property type="match status" value="1"/>
</dbReference>
<feature type="transmembrane region" description="Helical" evidence="12">
    <location>
        <begin position="256"/>
        <end position="274"/>
    </location>
</feature>
<feature type="transmembrane region" description="Helical" evidence="12">
    <location>
        <begin position="204"/>
        <end position="222"/>
    </location>
</feature>
<dbReference type="Pfam" id="PF02386">
    <property type="entry name" value="TrkH"/>
    <property type="match status" value="1"/>
</dbReference>
<dbReference type="EMBL" id="FOYV01000001">
    <property type="protein sequence ID" value="SFR39197.1"/>
    <property type="molecule type" value="Genomic_DNA"/>
</dbReference>
<accession>A0A1I6GAV3</accession>
<keyword evidence="5 12" id="KW-0812">Transmembrane</keyword>
<keyword evidence="8 10" id="KW-0406">Ion transport</keyword>
<feature type="transmembrane region" description="Helical" evidence="12">
    <location>
        <begin position="351"/>
        <end position="376"/>
    </location>
</feature>
<evidence type="ECO:0000256" key="5">
    <source>
        <dbReference type="ARBA" id="ARBA00022692"/>
    </source>
</evidence>
<keyword evidence="10" id="KW-0997">Cell inner membrane</keyword>
<feature type="transmembrane region" description="Helical" evidence="12">
    <location>
        <begin position="294"/>
        <end position="312"/>
    </location>
</feature>
<evidence type="ECO:0000256" key="9">
    <source>
        <dbReference type="ARBA" id="ARBA00023136"/>
    </source>
</evidence>
<keyword evidence="4 10" id="KW-0633">Potassium transport</keyword>
<evidence type="ECO:0000256" key="10">
    <source>
        <dbReference type="PIRNR" id="PIRNR006247"/>
    </source>
</evidence>
<feature type="binding site" evidence="11">
    <location>
        <position position="337"/>
    </location>
    <ligand>
        <name>K(+)</name>
        <dbReference type="ChEBI" id="CHEBI:29103"/>
    </ligand>
</feature>
<feature type="binding site" evidence="11">
    <location>
        <position position="241"/>
    </location>
    <ligand>
        <name>K(+)</name>
        <dbReference type="ChEBI" id="CHEBI:29103"/>
    </ligand>
</feature>
<name>A0A1I6GAV3_9GAMM</name>
<feature type="transmembrane region" description="Helical" evidence="12">
    <location>
        <begin position="155"/>
        <end position="175"/>
    </location>
</feature>
<dbReference type="GO" id="GO:0015379">
    <property type="term" value="F:potassium:chloride symporter activity"/>
    <property type="evidence" value="ECO:0007669"/>
    <property type="project" value="InterPro"/>
</dbReference>
<dbReference type="GO" id="GO:0005886">
    <property type="term" value="C:plasma membrane"/>
    <property type="evidence" value="ECO:0007669"/>
    <property type="project" value="UniProtKB-SubCell"/>
</dbReference>
<dbReference type="AlphaFoldDB" id="A0A1I6GAV3"/>
<evidence type="ECO:0000313" key="13">
    <source>
        <dbReference type="EMBL" id="SFR39197.1"/>
    </source>
</evidence>
<dbReference type="PANTHER" id="PTHR32024">
    <property type="entry name" value="TRK SYSTEM POTASSIUM UPTAKE PROTEIN TRKG-RELATED"/>
    <property type="match status" value="1"/>
</dbReference>
<dbReference type="STRING" id="375760.SAMN04488073_0331"/>
<feature type="binding site" evidence="11">
    <location>
        <position position="134"/>
    </location>
    <ligand>
        <name>K(+)</name>
        <dbReference type="ChEBI" id="CHEBI:29103"/>
    </ligand>
</feature>
<keyword evidence="14" id="KW-1185">Reference proteome</keyword>
<feature type="transmembrane region" description="Helical" evidence="12">
    <location>
        <begin position="478"/>
        <end position="503"/>
    </location>
</feature>
<comment type="function">
    <text evidence="10">Low-affinity potassium transport system. Interacts with Trk system potassium uptake protein TrkA.</text>
</comment>
<dbReference type="PIRSF" id="PIRSF006247">
    <property type="entry name" value="TrkH"/>
    <property type="match status" value="1"/>
</dbReference>
<dbReference type="InterPro" id="IPR004772">
    <property type="entry name" value="TrkH"/>
</dbReference>
<evidence type="ECO:0000313" key="14">
    <source>
        <dbReference type="Proteomes" id="UP000199290"/>
    </source>
</evidence>
<feature type="transmembrane region" description="Helical" evidence="12">
    <location>
        <begin position="61"/>
        <end position="79"/>
    </location>
</feature>
<evidence type="ECO:0000256" key="6">
    <source>
        <dbReference type="ARBA" id="ARBA00022958"/>
    </source>
</evidence>
<reference evidence="14" key="1">
    <citation type="submission" date="2016-10" db="EMBL/GenBank/DDBJ databases">
        <authorList>
            <person name="Varghese N."/>
            <person name="Submissions S."/>
        </authorList>
    </citation>
    <scope>NUCLEOTIDE SEQUENCE [LARGE SCALE GENOMIC DNA]</scope>
    <source>
        <strain evidence="14">CGMCC 1.6294</strain>
    </source>
</reference>
<gene>
    <name evidence="13" type="ORF">SAMN04488073_0331</name>
</gene>
<comment type="subcellular location">
    <subcellularLocation>
        <location evidence="10">Cell inner membrane</location>
        <topology evidence="10">Multi-pass membrane protein</topology>
    </subcellularLocation>
    <subcellularLocation>
        <location evidence="1">Cell membrane</location>
        <topology evidence="1">Multi-pass membrane protein</topology>
    </subcellularLocation>
</comment>
<comment type="similarity">
    <text evidence="10">Belongs to the TrkH potassium transport family.</text>
</comment>
<keyword evidence="3 10" id="KW-1003">Cell membrane</keyword>
<feature type="binding site" evidence="11">
    <location>
        <position position="338"/>
    </location>
    <ligand>
        <name>K(+)</name>
        <dbReference type="ChEBI" id="CHEBI:29103"/>
    </ligand>
</feature>
<evidence type="ECO:0000256" key="3">
    <source>
        <dbReference type="ARBA" id="ARBA00022475"/>
    </source>
</evidence>
<keyword evidence="2 10" id="KW-0813">Transport</keyword>
<evidence type="ECO:0000256" key="11">
    <source>
        <dbReference type="PIRSR" id="PIRSR006247-1"/>
    </source>
</evidence>
<dbReference type="InterPro" id="IPR003445">
    <property type="entry name" value="Cat_transpt"/>
</dbReference>
<feature type="transmembrane region" description="Helical" evidence="12">
    <location>
        <begin position="26"/>
        <end position="49"/>
    </location>
</feature>
<keyword evidence="11" id="KW-0479">Metal-binding</keyword>
<evidence type="ECO:0000256" key="8">
    <source>
        <dbReference type="ARBA" id="ARBA00023065"/>
    </source>
</evidence>
<evidence type="ECO:0000256" key="1">
    <source>
        <dbReference type="ARBA" id="ARBA00004651"/>
    </source>
</evidence>
<feature type="transmembrane region" description="Helical" evidence="12">
    <location>
        <begin position="416"/>
        <end position="437"/>
    </location>
</feature>
<keyword evidence="6 10" id="KW-0630">Potassium</keyword>
<feature type="binding site" evidence="11">
    <location>
        <position position="454"/>
    </location>
    <ligand>
        <name>K(+)</name>
        <dbReference type="ChEBI" id="CHEBI:29103"/>
    </ligand>
</feature>
<feature type="binding site" evidence="11">
    <location>
        <position position="133"/>
    </location>
    <ligand>
        <name>K(+)</name>
        <dbReference type="ChEBI" id="CHEBI:29103"/>
    </ligand>
</feature>
<dbReference type="Proteomes" id="UP000199290">
    <property type="component" value="Unassembled WGS sequence"/>
</dbReference>
<feature type="binding site" evidence="11">
    <location>
        <position position="455"/>
    </location>
    <ligand>
        <name>K(+)</name>
        <dbReference type="ChEBI" id="CHEBI:29103"/>
    </ligand>
</feature>
<proteinExistence type="inferred from homology"/>
<sequence>MRTSHLAGILTPFPGFSWLEHPLRNLYPVIFIVSVMFVLLSIFMTLPVLLLAGEHAPNADAFAESATIVFTLGLVGMIATYRKPRDLKPRFMFVLTVSSWFIIALLSALPFYLSDLGISAADAFFEGTSGITTTGATVFSGLDSMDRDLLLWRSILQWIGGVGIIGMFVAVLPFLRVGGMRLFATESSEWTDKALPRMKTLSRGLLLVYVAFSVIAVVTYWLSGMTLFDAFNHGLTSIATGGFSTSDMSMGKFNDVILMEATLFMIIGSLPFFLFVRELHGQHGVLFRDQQVRLFLMILFLVPLLLTLYRWLVSPVPFDPVHNYAATLFNVTSVVTTTGYASEDYSAWGPLAFVLFFFLMFVGGCSGSTAGGMKIFRFQLSLIILREQLMRLLHPRAVLTRNYNGRSVSDEIISSMIAYTFIFLLCLLLITVALAAMQLDFITALSGALTSLTNVGPGLGDIIGPAGNFGPLPDGAKWVLSVGMLMGRLEILSVVIVLSPAFWRS</sequence>
<dbReference type="GO" id="GO:0046872">
    <property type="term" value="F:metal ion binding"/>
    <property type="evidence" value="ECO:0007669"/>
    <property type="project" value="UniProtKB-KW"/>
</dbReference>
<keyword evidence="7 12" id="KW-1133">Transmembrane helix</keyword>